<feature type="transmembrane region" description="Helical" evidence="1">
    <location>
        <begin position="154"/>
        <end position="174"/>
    </location>
</feature>
<dbReference type="Proteomes" id="UP000231379">
    <property type="component" value="Unassembled WGS sequence"/>
</dbReference>
<proteinExistence type="predicted"/>
<keyword evidence="1" id="KW-0812">Transmembrane</keyword>
<comment type="caution">
    <text evidence="2">The sequence shown here is derived from an EMBL/GenBank/DDBJ whole genome shotgun (WGS) entry which is preliminary data.</text>
</comment>
<accession>A0A2H0U9X8</accession>
<gene>
    <name evidence="2" type="ORF">COU20_01630</name>
</gene>
<keyword evidence="1" id="KW-1133">Transmembrane helix</keyword>
<evidence type="ECO:0000256" key="1">
    <source>
        <dbReference type="SAM" id="Phobius"/>
    </source>
</evidence>
<feature type="transmembrane region" description="Helical" evidence="1">
    <location>
        <begin position="99"/>
        <end position="120"/>
    </location>
</feature>
<keyword evidence="1" id="KW-0472">Membrane</keyword>
<evidence type="ECO:0000313" key="3">
    <source>
        <dbReference type="Proteomes" id="UP000231379"/>
    </source>
</evidence>
<feature type="transmembrane region" description="Helical" evidence="1">
    <location>
        <begin position="74"/>
        <end position="92"/>
    </location>
</feature>
<name>A0A2H0U9X8_9BACT</name>
<protein>
    <submittedName>
        <fullName evidence="2">Uncharacterized protein</fullName>
    </submittedName>
</protein>
<reference evidence="3" key="1">
    <citation type="submission" date="2017-09" db="EMBL/GenBank/DDBJ databases">
        <title>Depth-based differentiation of microbial function through sediment-hosted aquifers and enrichment of novel symbionts in the deep terrestrial subsurface.</title>
        <authorList>
            <person name="Probst A.J."/>
            <person name="Ladd B."/>
            <person name="Jarett J.K."/>
            <person name="Geller-Mcgrath D.E."/>
            <person name="Sieber C.M.K."/>
            <person name="Emerson J.B."/>
            <person name="Anantharaman K."/>
            <person name="Thomas B.C."/>
            <person name="Malmstrom R."/>
            <person name="Stieglmeier M."/>
            <person name="Klingl A."/>
            <person name="Woyke T."/>
            <person name="Ryan C.M."/>
            <person name="Banfield J.F."/>
        </authorList>
    </citation>
    <scope>NUCLEOTIDE SEQUENCE [LARGE SCALE GENOMIC DNA]</scope>
</reference>
<dbReference type="EMBL" id="PFBM01000011">
    <property type="protein sequence ID" value="PIR82575.1"/>
    <property type="molecule type" value="Genomic_DNA"/>
</dbReference>
<organism evidence="2 3">
    <name type="scientific">Candidatus Kaiserbacteria bacterium CG10_big_fil_rev_8_21_14_0_10_59_10</name>
    <dbReference type="NCBI Taxonomy" id="1974612"/>
    <lineage>
        <taxon>Bacteria</taxon>
        <taxon>Candidatus Kaiseribacteriota</taxon>
    </lineage>
</organism>
<sequence length="182" mass="20694">MIKFTVIRGLSALLTVAFLYALWAYGHAHALSAMYGYSEDAARSLAFRVGNAMEVSRIYAEIIAIDKMNMDRTILFATVMFVFFVLVAGLMGERVHGAAFRFLVVVALAHVVLALAWIGMTDAMSVWYRVHKEVLRAALRELEWFRAELPLLEIIKLQGILVFIEAMVVVRTVLFRIPRWVR</sequence>
<evidence type="ECO:0000313" key="2">
    <source>
        <dbReference type="EMBL" id="PIR82575.1"/>
    </source>
</evidence>
<dbReference type="AlphaFoldDB" id="A0A2H0U9X8"/>